<dbReference type="Proteomes" id="UP000664477">
    <property type="component" value="Unassembled WGS sequence"/>
</dbReference>
<protein>
    <recommendedName>
        <fullName evidence="1">Xaa-Pro dipeptidyl-peptidase-like domain-containing protein</fullName>
    </recommendedName>
</protein>
<evidence type="ECO:0000259" key="1">
    <source>
        <dbReference type="Pfam" id="PF02129"/>
    </source>
</evidence>
<gene>
    <name evidence="2" type="ORF">J4727_18440</name>
</gene>
<dbReference type="AlphaFoldDB" id="A0A939NCN0"/>
<proteinExistence type="predicted"/>
<organism evidence="2 3">
    <name type="scientific">Providencia rettgeri</name>
    <dbReference type="NCBI Taxonomy" id="587"/>
    <lineage>
        <taxon>Bacteria</taxon>
        <taxon>Pseudomonadati</taxon>
        <taxon>Pseudomonadota</taxon>
        <taxon>Gammaproteobacteria</taxon>
        <taxon>Enterobacterales</taxon>
        <taxon>Morganellaceae</taxon>
        <taxon>Providencia</taxon>
    </lineage>
</organism>
<dbReference type="EMBL" id="JAGETQ010000171">
    <property type="protein sequence ID" value="MBO1916621.1"/>
    <property type="molecule type" value="Genomic_DNA"/>
</dbReference>
<name>A0A939NCN0_PRORE</name>
<comment type="caution">
    <text evidence="2">The sequence shown here is derived from an EMBL/GenBank/DDBJ whole genome shotgun (WGS) entry which is preliminary data.</text>
</comment>
<evidence type="ECO:0000313" key="3">
    <source>
        <dbReference type="Proteomes" id="UP000664477"/>
    </source>
</evidence>
<accession>A0A939NCN0</accession>
<dbReference type="Gene3D" id="3.40.50.1820">
    <property type="entry name" value="alpha/beta hydrolase"/>
    <property type="match status" value="1"/>
</dbReference>
<dbReference type="InterPro" id="IPR000383">
    <property type="entry name" value="Xaa-Pro-like_dom"/>
</dbReference>
<dbReference type="GO" id="GO:0016787">
    <property type="term" value="F:hydrolase activity"/>
    <property type="evidence" value="ECO:0007669"/>
    <property type="project" value="InterPro"/>
</dbReference>
<feature type="domain" description="Xaa-Pro dipeptidyl-peptidase-like" evidence="1">
    <location>
        <begin position="10"/>
        <end position="85"/>
    </location>
</feature>
<dbReference type="Pfam" id="PF02129">
    <property type="entry name" value="Peptidase_S15"/>
    <property type="match status" value="1"/>
</dbReference>
<sequence>MKNYRIEMRDGIMLSTDIYFPQTQSTASFPVIIERTPYDKTAPSRSEKTVSGQQITRQEMAKYFNKHGFIVVYQDCRGRYESEGSSQNILMKLKMVLIHYNGLWNNPGVMAK</sequence>
<dbReference type="SUPFAM" id="SSF53474">
    <property type="entry name" value="alpha/beta-Hydrolases"/>
    <property type="match status" value="1"/>
</dbReference>
<evidence type="ECO:0000313" key="2">
    <source>
        <dbReference type="EMBL" id="MBO1916621.1"/>
    </source>
</evidence>
<reference evidence="2" key="1">
    <citation type="submission" date="2021-03" db="EMBL/GenBank/DDBJ databases">
        <title>Molecular epidemiology and mechanisms of colistin and carbapenem resistance in Enterobacteriaceae from clinical isolates, the environment and porcine samples in Pretoria, South Africa.</title>
        <authorList>
            <person name="Bogoshi D."/>
            <person name="Mbelle N.M."/>
            <person name="Naidoo V."/>
            <person name="Osei Sekyere J."/>
        </authorList>
    </citation>
    <scope>NUCLEOTIDE SEQUENCE</scope>
    <source>
        <strain evidence="2">C052</strain>
    </source>
</reference>
<dbReference type="InterPro" id="IPR029058">
    <property type="entry name" value="AB_hydrolase_fold"/>
</dbReference>